<dbReference type="PROSITE" id="PS00836">
    <property type="entry name" value="ALADH_PNT_1"/>
    <property type="match status" value="1"/>
</dbReference>
<evidence type="ECO:0000259" key="26">
    <source>
        <dbReference type="SMART" id="SM01003"/>
    </source>
</evidence>
<dbReference type="FunFam" id="3.40.50.1220:FF:000002">
    <property type="entry name" value="NAD(P) transhydrogenase subunit beta"/>
    <property type="match status" value="1"/>
</dbReference>
<name>A0A3A2ZL01_9EURO</name>
<comment type="caution">
    <text evidence="27">The sequence shown here is derived from an EMBL/GenBank/DDBJ whole genome shotgun (WGS) entry which is preliminary data.</text>
</comment>
<proteinExistence type="inferred from homology"/>
<evidence type="ECO:0000256" key="12">
    <source>
        <dbReference type="ARBA" id="ARBA00022946"/>
    </source>
</evidence>
<dbReference type="SUPFAM" id="SSF51735">
    <property type="entry name" value="NAD(P)-binding Rossmann-fold domains"/>
    <property type="match status" value="1"/>
</dbReference>
<protein>
    <recommendedName>
        <fullName evidence="22">NAD(P) transhydrogenase, mitochondrial</fullName>
        <ecNumber evidence="5">7.1.1.1</ecNumber>
    </recommendedName>
    <alternativeName>
        <fullName evidence="23">Nicotinamide nucleotide transhydrogenase</fullName>
    </alternativeName>
</protein>
<evidence type="ECO:0000256" key="16">
    <source>
        <dbReference type="ARBA" id="ARBA00023027"/>
    </source>
</evidence>
<reference evidence="28" key="1">
    <citation type="submission" date="2017-02" db="EMBL/GenBank/DDBJ databases">
        <authorList>
            <person name="Tafer H."/>
            <person name="Lopandic K."/>
        </authorList>
    </citation>
    <scope>NUCLEOTIDE SEQUENCE [LARGE SCALE GENOMIC DNA]</scope>
    <source>
        <strain evidence="28">CBS 366.77</strain>
    </source>
</reference>
<evidence type="ECO:0000256" key="24">
    <source>
        <dbReference type="SAM" id="Phobius"/>
    </source>
</evidence>
<evidence type="ECO:0000256" key="17">
    <source>
        <dbReference type="ARBA" id="ARBA00023128"/>
    </source>
</evidence>
<dbReference type="SUPFAM" id="SSF52283">
    <property type="entry name" value="Formate/glycerate dehydrogenase catalytic domain-like"/>
    <property type="match status" value="1"/>
</dbReference>
<evidence type="ECO:0000256" key="5">
    <source>
        <dbReference type="ARBA" id="ARBA00012943"/>
    </source>
</evidence>
<dbReference type="GO" id="GO:0005886">
    <property type="term" value="C:plasma membrane"/>
    <property type="evidence" value="ECO:0007669"/>
    <property type="project" value="UniProtKB-SubCell"/>
</dbReference>
<dbReference type="InterPro" id="IPR008143">
    <property type="entry name" value="Ala_DH/PNT_CS2"/>
</dbReference>
<keyword evidence="16" id="KW-0520">NAD</keyword>
<feature type="transmembrane region" description="Helical" evidence="24">
    <location>
        <begin position="535"/>
        <end position="557"/>
    </location>
</feature>
<keyword evidence="8 24" id="KW-0812">Transmembrane</keyword>
<dbReference type="GO" id="GO:0005743">
    <property type="term" value="C:mitochondrial inner membrane"/>
    <property type="evidence" value="ECO:0007669"/>
    <property type="project" value="UniProtKB-SubCell"/>
</dbReference>
<comment type="similarity">
    <text evidence="3">In the N-terminal section; belongs to the AlaDH/PNT family.</text>
</comment>
<dbReference type="Pfam" id="PF05222">
    <property type="entry name" value="AlaDh_PNT_N"/>
    <property type="match status" value="1"/>
</dbReference>
<keyword evidence="6" id="KW-1003">Cell membrane</keyword>
<evidence type="ECO:0000256" key="8">
    <source>
        <dbReference type="ARBA" id="ARBA00022692"/>
    </source>
</evidence>
<dbReference type="SMART" id="SM01003">
    <property type="entry name" value="AlaDh_PNT_N"/>
    <property type="match status" value="1"/>
</dbReference>
<dbReference type="OrthoDB" id="37244at2759"/>
<evidence type="ECO:0000256" key="23">
    <source>
        <dbReference type="ARBA" id="ARBA00079255"/>
    </source>
</evidence>
<evidence type="ECO:0000256" key="18">
    <source>
        <dbReference type="ARBA" id="ARBA00023136"/>
    </source>
</evidence>
<dbReference type="EMBL" id="MVGC01000130">
    <property type="protein sequence ID" value="RJE23230.1"/>
    <property type="molecule type" value="Genomic_DNA"/>
</dbReference>
<evidence type="ECO:0000256" key="21">
    <source>
        <dbReference type="ARBA" id="ARBA00061558"/>
    </source>
</evidence>
<dbReference type="Pfam" id="PF02233">
    <property type="entry name" value="PNTB"/>
    <property type="match status" value="1"/>
</dbReference>
<dbReference type="InterPro" id="IPR024605">
    <property type="entry name" value="NADP_transhyd_a_C"/>
</dbReference>
<dbReference type="Gene3D" id="3.40.50.1220">
    <property type="entry name" value="TPP-binding domain"/>
    <property type="match status" value="1"/>
</dbReference>
<evidence type="ECO:0000256" key="4">
    <source>
        <dbReference type="ARBA" id="ARBA00011738"/>
    </source>
</evidence>
<dbReference type="InterPro" id="IPR034300">
    <property type="entry name" value="PNTB-like"/>
</dbReference>
<dbReference type="GO" id="GO:0006740">
    <property type="term" value="P:NADPH regeneration"/>
    <property type="evidence" value="ECO:0007669"/>
    <property type="project" value="TreeGrafter"/>
</dbReference>
<feature type="transmembrane region" description="Helical" evidence="24">
    <location>
        <begin position="602"/>
        <end position="622"/>
    </location>
</feature>
<comment type="similarity">
    <text evidence="21">In the C-terminal section; belongs to the PNT beta subunit family.</text>
</comment>
<evidence type="ECO:0000256" key="10">
    <source>
        <dbReference type="ARBA" id="ARBA00022792"/>
    </source>
</evidence>
<dbReference type="EC" id="7.1.1.1" evidence="5"/>
<evidence type="ECO:0000256" key="9">
    <source>
        <dbReference type="ARBA" id="ARBA00022741"/>
    </source>
</evidence>
<dbReference type="GO" id="GO:0008750">
    <property type="term" value="F:proton-translocating NAD(P)+ transhydrogenase activity"/>
    <property type="evidence" value="ECO:0007669"/>
    <property type="project" value="UniProtKB-EC"/>
</dbReference>
<feature type="transmembrane region" description="Helical" evidence="24">
    <location>
        <begin position="679"/>
        <end position="697"/>
    </location>
</feature>
<evidence type="ECO:0000313" key="28">
    <source>
        <dbReference type="Proteomes" id="UP000266188"/>
    </source>
</evidence>
<dbReference type="Gene3D" id="3.40.50.720">
    <property type="entry name" value="NAD(P)-binding Rossmann-like Domain"/>
    <property type="match status" value="2"/>
</dbReference>
<dbReference type="SUPFAM" id="SSF52467">
    <property type="entry name" value="DHS-like NAD/FAD-binding domain"/>
    <property type="match status" value="1"/>
</dbReference>
<comment type="function">
    <text evidence="20">The transhydrogenation between NADH and NADP is coupled to respiration and ATP hydrolysis and functions as a proton pump across the membrane. May play a role in reactive oxygen species (ROS) detoxification in the adrenal gland.</text>
</comment>
<keyword evidence="18 24" id="KW-0472">Membrane</keyword>
<dbReference type="InterPro" id="IPR026255">
    <property type="entry name" value="NADP_transhyd_a"/>
</dbReference>
<dbReference type="PROSITE" id="PS00837">
    <property type="entry name" value="ALADH_PNT_2"/>
    <property type="match status" value="1"/>
</dbReference>
<evidence type="ECO:0000256" key="1">
    <source>
        <dbReference type="ARBA" id="ARBA00004292"/>
    </source>
</evidence>
<feature type="transmembrane region" description="Helical" evidence="24">
    <location>
        <begin position="507"/>
        <end position="528"/>
    </location>
</feature>
<feature type="transmembrane region" description="Helical" evidence="24">
    <location>
        <begin position="783"/>
        <end position="799"/>
    </location>
</feature>
<evidence type="ECO:0000256" key="7">
    <source>
        <dbReference type="ARBA" id="ARBA00022519"/>
    </source>
</evidence>
<comment type="subunit">
    <text evidence="4">Homodimer.</text>
</comment>
<evidence type="ECO:0000256" key="2">
    <source>
        <dbReference type="ARBA" id="ARBA00004429"/>
    </source>
</evidence>
<feature type="transmembrane region" description="Helical" evidence="24">
    <location>
        <begin position="653"/>
        <end position="673"/>
    </location>
</feature>
<evidence type="ECO:0000256" key="6">
    <source>
        <dbReference type="ARBA" id="ARBA00022475"/>
    </source>
</evidence>
<sequence>MRAPLFLVSALGPCRSGPSARVGSSILSRISVVQIRQLPYWTKHRNDQKPVSPNWALARRTATTESAPPVPVVHYSNLTVGIPRETFPNECRVAITPQNVAVLLKKGFSRVLVERGAGEGAQLLDRAYEQAGATIVDRDAVWSQSDIIMKVRSPQMDGPNEVQAMRQGSTVISFLYPAQNKKLVEGLAARGVTSFAMDMIPRISRAQTFDALSSMANIAGYKAVLEASNHYGRFLTGQVTAAGKVLVIGAGVAGLSAIASARRLGAIVRGFDTRSEVREQVQSLGAEFIEVDFQEEGAGQGGYAKVMSKEFIEAEMKLFMEQCRDVDIVITTALIPGKPAPKLITKEMVAAMKPGSVIVDLAAEAGGNCEATVPGQLATYKDVTVIGYTDLPSRLPTQSSTLYSNNITKFLLSMAPQDKSFGINLSDEVVRGSIVTLNGEILPPAPRPVPPPSPKPAEPAVVAKEKEEAMALTPWQKATRDVTAVTAGMASALALGKATGPVFMSNMMTFGLSGLVGYRAVWGVAPALHSPLMSVTNAISGMVGVGGFFIMGGGYVPSTLPEVLGAVSVLLAFVNVSGGFVVTKRMLDMFKRATDPKEYPWLYAIPGVLFGGGFIAAANTGMGGLVEAGYLVSSLLCIGSISGLASQQTARRGNIFGILGVAAGILASLAAVGFDPETLTQFAAVAGTGSVIGGLIGRRITPTGLPQTVAALHSVVGLAAVLTSIGSVLADLGHITTLHMVSAYMGVLIGGVTFTGSLVAFLKLAGRMSSSPKVLPGRHVVNSGLLGGNMLTMGAFLSMGPASPAIAATCLGTNTALSFLKGYTTTAAIGGADMPVVITVLNAYSGFALVAEGFMLNNPLLTSVGSLIGVSGSILSYIMCVAMNRSLTNVLFGGIAPAPQAQKRIEGEITQTTIDDTVDALSNAENVIIVVGYGMAVAKAQYALAEIVSILRARGVNVRFAIHPVAGRMPGQCNVLLAEASVPYDIVLEMDEINDDFPDTDVTLVIGANDTVNPSSLEPDSPISGMPVLHAWKSKEVVVMKRGMSSGYADIPNPMFFMPGTRMLFGDAKSSCDAIKAGLEARK</sequence>
<keyword evidence="13" id="KW-1278">Translocase</keyword>
<comment type="subcellular location">
    <subcellularLocation>
        <location evidence="2">Cell inner membrane</location>
        <topology evidence="2">Multi-pass membrane protein</topology>
    </subcellularLocation>
    <subcellularLocation>
        <location evidence="1">Mitochondrion inner membrane</location>
        <topology evidence="1">Multi-pass membrane protein</topology>
        <orientation evidence="1">Matrix side</orientation>
    </subcellularLocation>
</comment>
<feature type="transmembrane region" description="Helical" evidence="24">
    <location>
        <begin position="563"/>
        <end position="582"/>
    </location>
</feature>
<feature type="domain" description="Alanine dehydrogenase/pyridine nucleotide transhydrogenase NAD(H)-binding" evidence="25">
    <location>
        <begin position="228"/>
        <end position="387"/>
    </location>
</feature>
<dbReference type="STRING" id="2070753.A0A3A2ZL01"/>
<dbReference type="Pfam" id="PF12769">
    <property type="entry name" value="PNTB_4TM"/>
    <property type="match status" value="1"/>
</dbReference>
<evidence type="ECO:0000256" key="20">
    <source>
        <dbReference type="ARBA" id="ARBA00054910"/>
    </source>
</evidence>
<keyword evidence="9" id="KW-0547">Nucleotide-binding</keyword>
<feature type="transmembrane region" description="Helical" evidence="24">
    <location>
        <begin position="836"/>
        <end position="854"/>
    </location>
</feature>
<organism evidence="27 28">
    <name type="scientific">Aspergillus sclerotialis</name>
    <dbReference type="NCBI Taxonomy" id="2070753"/>
    <lineage>
        <taxon>Eukaryota</taxon>
        <taxon>Fungi</taxon>
        <taxon>Dikarya</taxon>
        <taxon>Ascomycota</taxon>
        <taxon>Pezizomycotina</taxon>
        <taxon>Eurotiomycetes</taxon>
        <taxon>Eurotiomycetidae</taxon>
        <taxon>Eurotiales</taxon>
        <taxon>Aspergillaceae</taxon>
        <taxon>Aspergillus</taxon>
        <taxon>Aspergillus subgen. Polypaecilum</taxon>
    </lineage>
</organism>
<dbReference type="PANTHER" id="PTHR10160:SF19">
    <property type="entry name" value="PROTON-TRANSLOCATING NAD(P)(+) TRANSHYDROGENASE"/>
    <property type="match status" value="1"/>
</dbReference>
<dbReference type="InterPro" id="IPR029035">
    <property type="entry name" value="DHS-like_NAD/FAD-binding_dom"/>
</dbReference>
<dbReference type="InterPro" id="IPR008142">
    <property type="entry name" value="AlaDH/PNT_CS1"/>
</dbReference>
<evidence type="ECO:0000256" key="11">
    <source>
        <dbReference type="ARBA" id="ARBA00022857"/>
    </source>
</evidence>
<feature type="transmembrane region" description="Helical" evidence="24">
    <location>
        <begin position="709"/>
        <end position="729"/>
    </location>
</feature>
<keyword evidence="10" id="KW-0999">Mitochondrion inner membrane</keyword>
<dbReference type="InterPro" id="IPR036291">
    <property type="entry name" value="NAD(P)-bd_dom_sf"/>
</dbReference>
<evidence type="ECO:0000256" key="14">
    <source>
        <dbReference type="ARBA" id="ARBA00022989"/>
    </source>
</evidence>
<dbReference type="FunFam" id="3.40.50.720:FF:000028">
    <property type="entry name" value="NAD(P) transhydrogenase subunit alpha"/>
    <property type="match status" value="1"/>
</dbReference>
<evidence type="ECO:0000256" key="19">
    <source>
        <dbReference type="ARBA" id="ARBA00048202"/>
    </source>
</evidence>
<dbReference type="GO" id="GO:0050661">
    <property type="term" value="F:NADP binding"/>
    <property type="evidence" value="ECO:0007669"/>
    <property type="project" value="TreeGrafter"/>
</dbReference>
<dbReference type="GO" id="GO:0016491">
    <property type="term" value="F:oxidoreductase activity"/>
    <property type="evidence" value="ECO:0007669"/>
    <property type="project" value="InterPro"/>
</dbReference>
<keyword evidence="28" id="KW-1185">Reference proteome</keyword>
<keyword evidence="12" id="KW-0809">Transit peptide</keyword>
<keyword evidence="14 24" id="KW-1133">Transmembrane helix</keyword>
<dbReference type="SMART" id="SM01002">
    <property type="entry name" value="AlaDh_PNT_C"/>
    <property type="match status" value="1"/>
</dbReference>
<feature type="domain" description="Alanine dehydrogenase/pyridine nucleotide transhydrogenase N-terminal" evidence="26">
    <location>
        <begin position="81"/>
        <end position="219"/>
    </location>
</feature>
<dbReference type="InterPro" id="IPR007886">
    <property type="entry name" value="AlaDH/PNT_N"/>
</dbReference>
<dbReference type="NCBIfam" id="TIGR00561">
    <property type="entry name" value="pntA"/>
    <property type="match status" value="1"/>
</dbReference>
<dbReference type="AlphaFoldDB" id="A0A3A2ZL01"/>
<keyword evidence="11" id="KW-0521">NADP</keyword>
<evidence type="ECO:0000313" key="27">
    <source>
        <dbReference type="EMBL" id="RJE23230.1"/>
    </source>
</evidence>
<evidence type="ECO:0000259" key="25">
    <source>
        <dbReference type="SMART" id="SM01002"/>
    </source>
</evidence>
<dbReference type="Proteomes" id="UP000266188">
    <property type="component" value="Unassembled WGS sequence"/>
</dbReference>
<dbReference type="NCBIfam" id="NF006942">
    <property type="entry name" value="PRK09424.1"/>
    <property type="match status" value="1"/>
</dbReference>
<evidence type="ECO:0000256" key="13">
    <source>
        <dbReference type="ARBA" id="ARBA00022967"/>
    </source>
</evidence>
<dbReference type="PANTHER" id="PTHR10160">
    <property type="entry name" value="NAD(P) TRANSHYDROGENASE"/>
    <property type="match status" value="1"/>
</dbReference>
<keyword evidence="7" id="KW-0997">Cell inner membrane</keyword>
<feature type="transmembrane region" description="Helical" evidence="24">
    <location>
        <begin position="628"/>
        <end position="646"/>
    </location>
</feature>
<feature type="transmembrane region" description="Helical" evidence="24">
    <location>
        <begin position="741"/>
        <end position="762"/>
    </location>
</feature>
<feature type="transmembrane region" description="Helical" evidence="24">
    <location>
        <begin position="860"/>
        <end position="882"/>
    </location>
</feature>
<evidence type="ECO:0000256" key="3">
    <source>
        <dbReference type="ARBA" id="ARBA00005624"/>
    </source>
</evidence>
<evidence type="ECO:0000256" key="22">
    <source>
        <dbReference type="ARBA" id="ARBA00074145"/>
    </source>
</evidence>
<dbReference type="InterPro" id="IPR007698">
    <property type="entry name" value="AlaDH/PNT_NAD(H)-bd"/>
</dbReference>
<keyword evidence="15" id="KW-0007">Acetylation</keyword>
<dbReference type="Pfam" id="PF01262">
    <property type="entry name" value="AlaDh_PNT_C"/>
    <property type="match status" value="1"/>
</dbReference>
<comment type="catalytic activity">
    <reaction evidence="19">
        <text>NAD(+) + NADPH + H(+)(in) = NADH + NADP(+) + H(+)(out)</text>
        <dbReference type="Rhea" id="RHEA:47992"/>
        <dbReference type="ChEBI" id="CHEBI:15378"/>
        <dbReference type="ChEBI" id="CHEBI:57540"/>
        <dbReference type="ChEBI" id="CHEBI:57783"/>
        <dbReference type="ChEBI" id="CHEBI:57945"/>
        <dbReference type="ChEBI" id="CHEBI:58349"/>
        <dbReference type="EC" id="7.1.1.1"/>
    </reaction>
</comment>
<gene>
    <name evidence="27" type="ORF">PHISCL_04434</name>
</gene>
<evidence type="ECO:0000256" key="15">
    <source>
        <dbReference type="ARBA" id="ARBA00022990"/>
    </source>
</evidence>
<accession>A0A3A2ZL01</accession>
<dbReference type="CDD" id="cd05304">
    <property type="entry name" value="Rubrum_tdh"/>
    <property type="match status" value="1"/>
</dbReference>
<keyword evidence="17" id="KW-0496">Mitochondrion</keyword>